<organism evidence="14 15">
    <name type="scientific">Coffea arabica</name>
    <name type="common">Arabian coffee</name>
    <dbReference type="NCBI Taxonomy" id="13443"/>
    <lineage>
        <taxon>Eukaryota</taxon>
        <taxon>Viridiplantae</taxon>
        <taxon>Streptophyta</taxon>
        <taxon>Embryophyta</taxon>
        <taxon>Tracheophyta</taxon>
        <taxon>Spermatophyta</taxon>
        <taxon>Magnoliopsida</taxon>
        <taxon>eudicotyledons</taxon>
        <taxon>Gunneridae</taxon>
        <taxon>Pentapetalae</taxon>
        <taxon>asterids</taxon>
        <taxon>lamiids</taxon>
        <taxon>Gentianales</taxon>
        <taxon>Rubiaceae</taxon>
        <taxon>Ixoroideae</taxon>
        <taxon>Gardenieae complex</taxon>
        <taxon>Bertiereae - Coffeeae clade</taxon>
        <taxon>Coffeeae</taxon>
        <taxon>Coffea</taxon>
    </lineage>
</organism>
<dbReference type="FunFam" id="3.40.50.300:FF:000720">
    <property type="entry name" value="Guanine nucleotide-binding protein G(k) subunit alpha"/>
    <property type="match status" value="1"/>
</dbReference>
<dbReference type="GO" id="GO:0005525">
    <property type="term" value="F:GTP binding"/>
    <property type="evidence" value="ECO:0007669"/>
    <property type="project" value="UniProtKB-KW"/>
</dbReference>
<evidence type="ECO:0000256" key="12">
    <source>
        <dbReference type="PIRSR" id="PIRSR601019-2"/>
    </source>
</evidence>
<feature type="binding site" evidence="12">
    <location>
        <position position="449"/>
    </location>
    <ligand>
        <name>Mg(2+)</name>
        <dbReference type="ChEBI" id="CHEBI:18420"/>
    </ligand>
</feature>
<dbReference type="InterPro" id="IPR027417">
    <property type="entry name" value="P-loop_NTPase"/>
</dbReference>
<dbReference type="AlphaFoldDB" id="A0A6P6XFS6"/>
<dbReference type="SMART" id="SM00275">
    <property type="entry name" value="G_alpha"/>
    <property type="match status" value="1"/>
</dbReference>
<dbReference type="FunFam" id="1.10.400.10:FF:000005">
    <property type="entry name" value="Extra-large guanine nucleotide-binding protein 3"/>
    <property type="match status" value="1"/>
</dbReference>
<proteinExistence type="inferred from homology"/>
<keyword evidence="3 11" id="KW-0547">Nucleotide-binding</keyword>
<comment type="subcellular location">
    <subcellularLocation>
        <location evidence="1">Nucleus</location>
    </subcellularLocation>
</comment>
<dbReference type="Gene3D" id="3.40.50.300">
    <property type="entry name" value="P-loop containing nucleotide triphosphate hydrolases"/>
    <property type="match status" value="1"/>
</dbReference>
<dbReference type="SUPFAM" id="SSF47895">
    <property type="entry name" value="Transducin (alpha subunit), insertion domain"/>
    <property type="match status" value="1"/>
</dbReference>
<dbReference type="GO" id="GO:0003924">
    <property type="term" value="F:GTPase activity"/>
    <property type="evidence" value="ECO:0007669"/>
    <property type="project" value="InterPro"/>
</dbReference>
<keyword evidence="5" id="KW-0862">Zinc</keyword>
<dbReference type="PANTHER" id="PTHR10218">
    <property type="entry name" value="GTP-BINDING PROTEIN ALPHA SUBUNIT"/>
    <property type="match status" value="1"/>
</dbReference>
<evidence type="ECO:0000256" key="2">
    <source>
        <dbReference type="ARBA" id="ARBA00022723"/>
    </source>
</evidence>
<dbReference type="InterPro" id="IPR001019">
    <property type="entry name" value="Gprotein_alpha_su"/>
</dbReference>
<evidence type="ECO:0000256" key="1">
    <source>
        <dbReference type="ARBA" id="ARBA00004123"/>
    </source>
</evidence>
<dbReference type="CDD" id="cd00066">
    <property type="entry name" value="G-alpha"/>
    <property type="match status" value="1"/>
</dbReference>
<gene>
    <name evidence="15" type="primary">LOC113741526</name>
</gene>
<feature type="region of interest" description="Disordered" evidence="13">
    <location>
        <begin position="1"/>
        <end position="31"/>
    </location>
</feature>
<evidence type="ECO:0000256" key="10">
    <source>
        <dbReference type="ARBA" id="ARBA00060880"/>
    </source>
</evidence>
<dbReference type="PRINTS" id="PR00318">
    <property type="entry name" value="GPROTEINA"/>
</dbReference>
<evidence type="ECO:0000313" key="15">
    <source>
        <dbReference type="RefSeq" id="XP_027124857.1"/>
    </source>
</evidence>
<keyword evidence="2 12" id="KW-0479">Metal-binding</keyword>
<evidence type="ECO:0000313" key="14">
    <source>
        <dbReference type="Proteomes" id="UP001652660"/>
    </source>
</evidence>
<dbReference type="PANTHER" id="PTHR10218:SF317">
    <property type="entry name" value="EXTRA-LARGE GUANINE NUCLEOTIDE-BINDING PROTEIN 3-LIKE"/>
    <property type="match status" value="1"/>
</dbReference>
<dbReference type="GO" id="GO:0007188">
    <property type="term" value="P:adenylate cyclase-modulating G protein-coupled receptor signaling pathway"/>
    <property type="evidence" value="ECO:0007669"/>
    <property type="project" value="TreeGrafter"/>
</dbReference>
<comment type="similarity">
    <text evidence="10">Belongs to the G-alpha family. XLG subfamily.</text>
</comment>
<dbReference type="InterPro" id="IPR011025">
    <property type="entry name" value="GproteinA_insert"/>
</dbReference>
<reference evidence="14" key="1">
    <citation type="journal article" date="2025" name="Foods">
        <title>Unveiling the Microbial Signatures of Arabica Coffee Cherries: Insights into Ripeness Specific Diversity, Functional Traits, and Implications for Quality and Safety.</title>
        <authorList>
            <consortium name="RefSeq"/>
            <person name="Tenea G.N."/>
            <person name="Cifuentes V."/>
            <person name="Reyes P."/>
            <person name="Cevallos-Vallejos M."/>
        </authorList>
    </citation>
    <scope>NUCLEOTIDE SEQUENCE [LARGE SCALE GENOMIC DNA]</scope>
</reference>
<evidence type="ECO:0000256" key="5">
    <source>
        <dbReference type="ARBA" id="ARBA00022833"/>
    </source>
</evidence>
<dbReference type="GO" id="GO:0008270">
    <property type="term" value="F:zinc ion binding"/>
    <property type="evidence" value="ECO:0007669"/>
    <property type="project" value="UniProtKB-KW"/>
</dbReference>
<dbReference type="GO" id="GO:0005737">
    <property type="term" value="C:cytoplasm"/>
    <property type="evidence" value="ECO:0007669"/>
    <property type="project" value="TreeGrafter"/>
</dbReference>
<dbReference type="GO" id="GO:0001664">
    <property type="term" value="F:G protein-coupled receptor binding"/>
    <property type="evidence" value="ECO:0007669"/>
    <property type="project" value="TreeGrafter"/>
</dbReference>
<dbReference type="SUPFAM" id="SSF52540">
    <property type="entry name" value="P-loop containing nucleoside triphosphate hydrolases"/>
    <property type="match status" value="1"/>
</dbReference>
<dbReference type="Proteomes" id="UP001652660">
    <property type="component" value="Chromosome 4e"/>
</dbReference>
<feature type="compositionally biased region" description="Low complexity" evidence="13">
    <location>
        <begin position="10"/>
        <end position="24"/>
    </location>
</feature>
<dbReference type="GO" id="GO:0031683">
    <property type="term" value="F:G-protein beta/gamma-subunit complex binding"/>
    <property type="evidence" value="ECO:0007669"/>
    <property type="project" value="InterPro"/>
</dbReference>
<accession>A0A6P6XFS6</accession>
<evidence type="ECO:0000256" key="11">
    <source>
        <dbReference type="PIRSR" id="PIRSR601019-1"/>
    </source>
</evidence>
<dbReference type="GO" id="GO:0005634">
    <property type="term" value="C:nucleus"/>
    <property type="evidence" value="ECO:0007669"/>
    <property type="project" value="UniProtKB-SubCell"/>
</dbReference>
<dbReference type="OrthoDB" id="5817230at2759"/>
<evidence type="ECO:0000256" key="4">
    <source>
        <dbReference type="ARBA" id="ARBA00022771"/>
    </source>
</evidence>
<keyword evidence="12" id="KW-0460">Magnesium</keyword>
<dbReference type="GO" id="GO:0005834">
    <property type="term" value="C:heterotrimeric G-protein complex"/>
    <property type="evidence" value="ECO:0007669"/>
    <property type="project" value="TreeGrafter"/>
</dbReference>
<keyword evidence="8" id="KW-0807">Transducer</keyword>
<keyword evidence="7 11" id="KW-0342">GTP-binding</keyword>
<feature type="binding site" evidence="11">
    <location>
        <begin position="732"/>
        <end position="735"/>
    </location>
    <ligand>
        <name>GTP</name>
        <dbReference type="ChEBI" id="CHEBI:37565"/>
    </ligand>
</feature>
<dbReference type="PROSITE" id="PS51882">
    <property type="entry name" value="G_ALPHA"/>
    <property type="match status" value="1"/>
</dbReference>
<keyword evidence="14" id="KW-1185">Reference proteome</keyword>
<dbReference type="Pfam" id="PF00503">
    <property type="entry name" value="G-alpha"/>
    <property type="match status" value="1"/>
</dbReference>
<evidence type="ECO:0000256" key="9">
    <source>
        <dbReference type="ARBA" id="ARBA00023242"/>
    </source>
</evidence>
<dbReference type="Gene3D" id="1.10.400.10">
    <property type="entry name" value="GI Alpha 1, domain 2-like"/>
    <property type="match status" value="1"/>
</dbReference>
<keyword evidence="9" id="KW-0539">Nucleus</keyword>
<sequence>MAAAELKNQESSPASSAELSESDATTGASTNKWEELLRKMLPAGAPVPDEDHLDYSITVEYQGPPPCLPSSTCISIPKPLKFSSSFKTHNSLLTSRKNSNLVSSIARNRDSSDEKSRSSFSSCSVPGNFLFSSCDTKVDDGKSVDFSANFDTNDRIDKGKIGAKVKRCSRCGEGGWLVLIREKREVCMVCGAEYCRHCVLKAMGSMPEGRKCVGCIGKPIDEANREKLGRCSRLLASICSPLEISHIMKAEKECSANQIRSEQVVVNGRPLKEEELVEVMGCAHPPCDLRPGRYWYDNDSGLWGKDGEKPVSFISANLKVGGKLLNNASNGNTKVYINGREITKPELRILKLANVQCPRGTHFWLYEDGSYEEEGQKNIRGNIWEKWVFFRQATTRLICSLLSLPVPFGNARWAKEDQTTFSGRPVGKYLEPGKVHKLLLLGLEGSGTSTIFKQMKFINGNQFSAQELQDIKLLIQSNVYRYLSVLLEGREHFEDEALLAEKAQGLTAEESLHSSAGGISPDRQRKSVYSIEKRLRNFSDWLLDTVARGDLDTFFPAAAREYAPIADEVWKDPAIQETYKRRVELHCLPDVAKYFLDRAIEISSNEYEPSEEDILNAEGVIPNNGLALFEFSSDDHSTMSETGNDNSEVHPPSSKYQLIRISSKGLLDSSKWLEMFEGFRALVYCVSLSDYDQMVAHDTCPFSNKLLASRYLFESLARHPSFEDIPFVLLLNKYDAFEEKINLVPLSVCEWFSDFSPSKPHHNSQSLAHQAYYYIAVKFKLLYTSITRKKLFVRQTNGRDSESVHDAFKYIREIIKWDEEARNVYGIYENDSFYSPERSSSPNIRGG</sequence>
<evidence type="ECO:0000256" key="13">
    <source>
        <dbReference type="SAM" id="MobiDB-lite"/>
    </source>
</evidence>
<evidence type="ECO:0000256" key="3">
    <source>
        <dbReference type="ARBA" id="ARBA00022741"/>
    </source>
</evidence>
<dbReference type="RefSeq" id="XP_027124857.1">
    <property type="nucleotide sequence ID" value="XM_027269056.2"/>
</dbReference>
<name>A0A6P6XFS6_COFAR</name>
<keyword evidence="4" id="KW-0863">Zinc-finger</keyword>
<dbReference type="GeneID" id="113741526"/>
<evidence type="ECO:0000256" key="8">
    <source>
        <dbReference type="ARBA" id="ARBA00023224"/>
    </source>
</evidence>
<reference evidence="15" key="2">
    <citation type="submission" date="2025-08" db="UniProtKB">
        <authorList>
            <consortium name="RefSeq"/>
        </authorList>
    </citation>
    <scope>IDENTIFICATION</scope>
    <source>
        <tissue evidence="15">Leaves</tissue>
    </source>
</reference>
<evidence type="ECO:0000256" key="6">
    <source>
        <dbReference type="ARBA" id="ARBA00022837"/>
    </source>
</evidence>
<protein>
    <submittedName>
        <fullName evidence="15">Extra-large guanine nucleotide-binding protein 3 isoform X1</fullName>
    </submittedName>
</protein>
<keyword evidence="6" id="KW-0106">Calcium</keyword>
<evidence type="ECO:0000256" key="7">
    <source>
        <dbReference type="ARBA" id="ARBA00023134"/>
    </source>
</evidence>